<dbReference type="InterPro" id="IPR036249">
    <property type="entry name" value="Thioredoxin-like_sf"/>
</dbReference>
<dbReference type="SUPFAM" id="SSF52833">
    <property type="entry name" value="Thioredoxin-like"/>
    <property type="match status" value="1"/>
</dbReference>
<dbReference type="EMBL" id="MN740839">
    <property type="protein sequence ID" value="QHU14284.1"/>
    <property type="molecule type" value="Genomic_DNA"/>
</dbReference>
<dbReference type="AlphaFoldDB" id="A0A6C0KDJ2"/>
<reference evidence="1" key="1">
    <citation type="journal article" date="2020" name="Nature">
        <title>Giant virus diversity and host interactions through global metagenomics.</title>
        <authorList>
            <person name="Schulz F."/>
            <person name="Roux S."/>
            <person name="Paez-Espino D."/>
            <person name="Jungbluth S."/>
            <person name="Walsh D.A."/>
            <person name="Denef V.J."/>
            <person name="McMahon K.D."/>
            <person name="Konstantinidis K.T."/>
            <person name="Eloe-Fadrosh E.A."/>
            <person name="Kyrpides N.C."/>
            <person name="Woyke T."/>
        </authorList>
    </citation>
    <scope>NUCLEOTIDE SEQUENCE</scope>
    <source>
        <strain evidence="1">GVMAG-S-1102113-118</strain>
    </source>
</reference>
<accession>A0A6C0KDJ2</accession>
<name>A0A6C0KDJ2_9ZZZZ</name>
<evidence type="ECO:0000313" key="1">
    <source>
        <dbReference type="EMBL" id="QHU14284.1"/>
    </source>
</evidence>
<dbReference type="Gene3D" id="3.40.30.10">
    <property type="entry name" value="Glutaredoxin"/>
    <property type="match status" value="1"/>
</dbReference>
<organism evidence="1">
    <name type="scientific">viral metagenome</name>
    <dbReference type="NCBI Taxonomy" id="1070528"/>
    <lineage>
        <taxon>unclassified sequences</taxon>
        <taxon>metagenomes</taxon>
        <taxon>organismal metagenomes</taxon>
    </lineage>
</organism>
<sequence length="103" mass="11829">MLARWVYWSHQRKTELRKALTVLKRAGYKVFVKAGCGWCKKQLGELGDLADMLPFQDCDKYQQECSRLGINAFPTWVSGKEILSPGFKPVNAIIVLAQQELRR</sequence>
<protein>
    <recommendedName>
        <fullName evidence="2">Thioredoxin domain-containing protein</fullName>
    </recommendedName>
</protein>
<proteinExistence type="predicted"/>
<evidence type="ECO:0008006" key="2">
    <source>
        <dbReference type="Google" id="ProtNLM"/>
    </source>
</evidence>